<dbReference type="Proteomes" id="UP000271162">
    <property type="component" value="Unassembled WGS sequence"/>
</dbReference>
<dbReference type="SUPFAM" id="SSF47862">
    <property type="entry name" value="Saposin"/>
    <property type="match status" value="1"/>
</dbReference>
<evidence type="ECO:0000313" key="1">
    <source>
        <dbReference type="EMBL" id="VDL85486.1"/>
    </source>
</evidence>
<dbReference type="Gene3D" id="1.10.225.10">
    <property type="entry name" value="Saposin-like"/>
    <property type="match status" value="1"/>
</dbReference>
<dbReference type="WBParaSite" id="NBR_0002152901-mRNA-1">
    <property type="protein sequence ID" value="NBR_0002152901-mRNA-1"/>
    <property type="gene ID" value="NBR_0002152901"/>
</dbReference>
<gene>
    <name evidence="1" type="ORF">NBR_LOCUS21530</name>
</gene>
<reference evidence="3" key="1">
    <citation type="submission" date="2017-02" db="UniProtKB">
        <authorList>
            <consortium name="WormBaseParasite"/>
        </authorList>
    </citation>
    <scope>IDENTIFICATION</scope>
</reference>
<dbReference type="EMBL" id="UYSL01026478">
    <property type="protein sequence ID" value="VDL85486.1"/>
    <property type="molecule type" value="Genomic_DNA"/>
</dbReference>
<reference evidence="1 2" key="2">
    <citation type="submission" date="2018-11" db="EMBL/GenBank/DDBJ databases">
        <authorList>
            <consortium name="Pathogen Informatics"/>
        </authorList>
    </citation>
    <scope>NUCLEOTIDE SEQUENCE [LARGE SCALE GENOMIC DNA]</scope>
</reference>
<organism evidence="3">
    <name type="scientific">Nippostrongylus brasiliensis</name>
    <name type="common">Rat hookworm</name>
    <dbReference type="NCBI Taxonomy" id="27835"/>
    <lineage>
        <taxon>Eukaryota</taxon>
        <taxon>Metazoa</taxon>
        <taxon>Ecdysozoa</taxon>
        <taxon>Nematoda</taxon>
        <taxon>Chromadorea</taxon>
        <taxon>Rhabditida</taxon>
        <taxon>Rhabditina</taxon>
        <taxon>Rhabditomorpha</taxon>
        <taxon>Strongyloidea</taxon>
        <taxon>Heligmosomidae</taxon>
        <taxon>Nippostrongylus</taxon>
    </lineage>
</organism>
<protein>
    <submittedName>
        <fullName evidence="3">Secreted protein</fullName>
    </submittedName>
</protein>
<proteinExistence type="predicted"/>
<dbReference type="AlphaFoldDB" id="A0A0N4YWA7"/>
<accession>A0A0N4YWA7</accession>
<keyword evidence="2" id="KW-1185">Reference proteome</keyword>
<dbReference type="OMA" id="ANISCHR"/>
<evidence type="ECO:0000313" key="2">
    <source>
        <dbReference type="Proteomes" id="UP000271162"/>
    </source>
</evidence>
<name>A0A0N4YWA7_NIPBR</name>
<sequence length="90" mass="9785">MLVFIAVIALASAASVSVILNDVRGDFNYNFTNVSPAQVLAKIDYECSMNLAGPANMHCQQIASDNLPLIYNLLRAGKGAYYICQQLQLC</sequence>
<dbReference type="InterPro" id="IPR011001">
    <property type="entry name" value="Saposin-like"/>
</dbReference>
<evidence type="ECO:0000313" key="3">
    <source>
        <dbReference type="WBParaSite" id="NBR_0002152901-mRNA-1"/>
    </source>
</evidence>